<dbReference type="InterPro" id="IPR036291">
    <property type="entry name" value="NAD(P)-bd_dom_sf"/>
</dbReference>
<organism evidence="2 3">
    <name type="scientific">Photobacterium halotolerans</name>
    <dbReference type="NCBI Taxonomy" id="265726"/>
    <lineage>
        <taxon>Bacteria</taxon>
        <taxon>Pseudomonadati</taxon>
        <taxon>Pseudomonadota</taxon>
        <taxon>Gammaproteobacteria</taxon>
        <taxon>Vibrionales</taxon>
        <taxon>Vibrionaceae</taxon>
        <taxon>Photobacterium</taxon>
    </lineage>
</organism>
<dbReference type="Gene3D" id="3.40.50.720">
    <property type="entry name" value="NAD(P)-binding Rossmann-like Domain"/>
    <property type="match status" value="1"/>
</dbReference>
<feature type="domain" description="NAD-dependent epimerase/dehydratase" evidence="1">
    <location>
        <begin position="3"/>
        <end position="78"/>
    </location>
</feature>
<dbReference type="AlphaFoldDB" id="A0A0F5VB01"/>
<evidence type="ECO:0000259" key="1">
    <source>
        <dbReference type="Pfam" id="PF01370"/>
    </source>
</evidence>
<proteinExistence type="predicted"/>
<reference evidence="2 3" key="1">
    <citation type="submission" date="2014-12" db="EMBL/GenBank/DDBJ databases">
        <title>Mercury Reductase activity and rhizosphere competence traits in the genome of root associated Photobacterium halotolerans MELD1.</title>
        <authorList>
            <person name="Mathew D.C."/>
            <person name="Huang C.-C."/>
        </authorList>
    </citation>
    <scope>NUCLEOTIDE SEQUENCE [LARGE SCALE GENOMIC DNA]</scope>
    <source>
        <strain evidence="2 3">MELD1</strain>
    </source>
</reference>
<dbReference type="InterPro" id="IPR001509">
    <property type="entry name" value="Epimerase_deHydtase"/>
</dbReference>
<protein>
    <recommendedName>
        <fullName evidence="1">NAD-dependent epimerase/dehydratase domain-containing protein</fullName>
    </recommendedName>
</protein>
<dbReference type="OrthoDB" id="9787292at2"/>
<sequence>MKVLVAGGNSVLGRHVVRHLIDHGYQVFALSQHPEQDNPLAIPLALQDEYMAGKFDAVICCARPVMAPYAQEKQPPDFSELMDSLERFAKPDATKLYTSGIEVFGCADECLPVELKFEPLSAAEKDVPVLQEAIKLGWTPVFVPTLVYGGQECPIHTSLNRRESLRIPVLIPSSGLYYAAHLDDLAAFHVTLIEQDTLAPFYFLAEEKRYSPEDLADMLVKYGWAEGVKCLSLPSFLKQYGEEVLEVETMNVSVPINADFEPVNRLSTYLSQTRITPAHDHP</sequence>
<dbReference type="Pfam" id="PF01370">
    <property type="entry name" value="Epimerase"/>
    <property type="match status" value="1"/>
</dbReference>
<keyword evidence="3" id="KW-1185">Reference proteome</keyword>
<dbReference type="RefSeq" id="WP_046221070.1">
    <property type="nucleotide sequence ID" value="NZ_JWYV01000011.1"/>
</dbReference>
<dbReference type="STRING" id="265726.KY46_12965"/>
<dbReference type="Proteomes" id="UP000033633">
    <property type="component" value="Unassembled WGS sequence"/>
</dbReference>
<comment type="caution">
    <text evidence="2">The sequence shown here is derived from an EMBL/GenBank/DDBJ whole genome shotgun (WGS) entry which is preliminary data.</text>
</comment>
<evidence type="ECO:0000313" key="2">
    <source>
        <dbReference type="EMBL" id="KKC99298.1"/>
    </source>
</evidence>
<dbReference type="EMBL" id="JWYV01000011">
    <property type="protein sequence ID" value="KKC99298.1"/>
    <property type="molecule type" value="Genomic_DNA"/>
</dbReference>
<dbReference type="PATRIC" id="fig|265726.11.peg.811"/>
<gene>
    <name evidence="2" type="ORF">KY46_12965</name>
</gene>
<accession>A0A0F5VB01</accession>
<name>A0A0F5VB01_9GAMM</name>
<dbReference type="SUPFAM" id="SSF51735">
    <property type="entry name" value="NAD(P)-binding Rossmann-fold domains"/>
    <property type="match status" value="1"/>
</dbReference>
<evidence type="ECO:0000313" key="3">
    <source>
        <dbReference type="Proteomes" id="UP000033633"/>
    </source>
</evidence>